<dbReference type="HOGENOM" id="CLU_027181_0_0_1"/>
<dbReference type="AlphaFoldDB" id="A0A0D3I844"/>
<dbReference type="GeneID" id="17253614"/>
<accession>A0A0D3I844</accession>
<feature type="region of interest" description="Disordered" evidence="1">
    <location>
        <begin position="394"/>
        <end position="495"/>
    </location>
</feature>
<evidence type="ECO:0000313" key="2">
    <source>
        <dbReference type="EnsemblProtists" id="EOD07429"/>
    </source>
</evidence>
<evidence type="ECO:0000313" key="3">
    <source>
        <dbReference type="Proteomes" id="UP000013827"/>
    </source>
</evidence>
<feature type="compositionally biased region" description="Low complexity" evidence="1">
    <location>
        <begin position="480"/>
        <end position="489"/>
    </location>
</feature>
<evidence type="ECO:0000256" key="1">
    <source>
        <dbReference type="SAM" id="MobiDB-lite"/>
    </source>
</evidence>
<feature type="compositionally biased region" description="Polar residues" evidence="1">
    <location>
        <begin position="95"/>
        <end position="107"/>
    </location>
</feature>
<feature type="region of interest" description="Disordered" evidence="1">
    <location>
        <begin position="316"/>
        <end position="342"/>
    </location>
</feature>
<name>A0A0D3I844_EMIH1</name>
<reference evidence="2" key="2">
    <citation type="submission" date="2024-10" db="UniProtKB">
        <authorList>
            <consortium name="EnsemblProtists"/>
        </authorList>
    </citation>
    <scope>IDENTIFICATION</scope>
</reference>
<feature type="region of interest" description="Disordered" evidence="1">
    <location>
        <begin position="65"/>
        <end position="204"/>
    </location>
</feature>
<sequence>MPVENSFSIHKKRECSFARKPTEMFNMLRAAWDTLCVTSQQGRRFFAQSTPAIECREDVLLSPPAPRVLQFSPPTDHQLKRSGRKLRGSGSSSGAPSRQQRTVAPSQEQHRRRSRRPTRQELIAGQHPPAPLPAITKRRPAMKRSSQQQPKRPPSRRSPQPSDRPAPLRRRSSRVTAGGEGGPAQPSPEPASLPPVDSGACLDDGSSIVAEPVALPASLSRGYLATTAAAARILEAAPALDEGPTRTAAHGAACTGQPAAGSTEEVLIEEGAAEEEASPQWLDAEPWPAKASSLRFGSLRLESLPPLPPAVVRALASRGSNSRKRPAATQLRPPARSHSSRGRLAALGVAASSRAMASAVLPSPAARRLVRKRNVSWAKSDSLCSIRFYVPEEEGGRPLDSSPAPTPPESPTKRAKRHANGCLINSPPMRSRRESQPGLLLAKRTARHLQWAQLQRNAPAKRGGPSNSPPHRPTSRGQIAAQLAAAASAPDVDPS</sequence>
<proteinExistence type="predicted"/>
<dbReference type="Proteomes" id="UP000013827">
    <property type="component" value="Unassembled WGS sequence"/>
</dbReference>
<reference evidence="3" key="1">
    <citation type="journal article" date="2013" name="Nature">
        <title>Pan genome of the phytoplankton Emiliania underpins its global distribution.</title>
        <authorList>
            <person name="Read B.A."/>
            <person name="Kegel J."/>
            <person name="Klute M.J."/>
            <person name="Kuo A."/>
            <person name="Lefebvre S.C."/>
            <person name="Maumus F."/>
            <person name="Mayer C."/>
            <person name="Miller J."/>
            <person name="Monier A."/>
            <person name="Salamov A."/>
            <person name="Young J."/>
            <person name="Aguilar M."/>
            <person name="Claverie J.M."/>
            <person name="Frickenhaus S."/>
            <person name="Gonzalez K."/>
            <person name="Herman E.K."/>
            <person name="Lin Y.C."/>
            <person name="Napier J."/>
            <person name="Ogata H."/>
            <person name="Sarno A.F."/>
            <person name="Shmutz J."/>
            <person name="Schroeder D."/>
            <person name="de Vargas C."/>
            <person name="Verret F."/>
            <person name="von Dassow P."/>
            <person name="Valentin K."/>
            <person name="Van de Peer Y."/>
            <person name="Wheeler G."/>
            <person name="Dacks J.B."/>
            <person name="Delwiche C.F."/>
            <person name="Dyhrman S.T."/>
            <person name="Glockner G."/>
            <person name="John U."/>
            <person name="Richards T."/>
            <person name="Worden A.Z."/>
            <person name="Zhang X."/>
            <person name="Grigoriev I.V."/>
            <person name="Allen A.E."/>
            <person name="Bidle K."/>
            <person name="Borodovsky M."/>
            <person name="Bowler C."/>
            <person name="Brownlee C."/>
            <person name="Cock J.M."/>
            <person name="Elias M."/>
            <person name="Gladyshev V.N."/>
            <person name="Groth M."/>
            <person name="Guda C."/>
            <person name="Hadaegh A."/>
            <person name="Iglesias-Rodriguez M.D."/>
            <person name="Jenkins J."/>
            <person name="Jones B.M."/>
            <person name="Lawson T."/>
            <person name="Leese F."/>
            <person name="Lindquist E."/>
            <person name="Lobanov A."/>
            <person name="Lomsadze A."/>
            <person name="Malik S.B."/>
            <person name="Marsh M.E."/>
            <person name="Mackinder L."/>
            <person name="Mock T."/>
            <person name="Mueller-Roeber B."/>
            <person name="Pagarete A."/>
            <person name="Parker M."/>
            <person name="Probert I."/>
            <person name="Quesneville H."/>
            <person name="Raines C."/>
            <person name="Rensing S.A."/>
            <person name="Riano-Pachon D.M."/>
            <person name="Richier S."/>
            <person name="Rokitta S."/>
            <person name="Shiraiwa Y."/>
            <person name="Soanes D.M."/>
            <person name="van der Giezen M."/>
            <person name="Wahlund T.M."/>
            <person name="Williams B."/>
            <person name="Wilson W."/>
            <person name="Wolfe G."/>
            <person name="Wurch L.L."/>
        </authorList>
    </citation>
    <scope>NUCLEOTIDE SEQUENCE</scope>
</reference>
<keyword evidence="3" id="KW-1185">Reference proteome</keyword>
<dbReference type="EnsemblProtists" id="EOD07429">
    <property type="protein sequence ID" value="EOD07429"/>
    <property type="gene ID" value="EMIHUDRAFT_218340"/>
</dbReference>
<dbReference type="RefSeq" id="XP_005759858.1">
    <property type="nucleotide sequence ID" value="XM_005759801.1"/>
</dbReference>
<dbReference type="PaxDb" id="2903-EOD07429"/>
<protein>
    <submittedName>
        <fullName evidence="2">Uncharacterized protein</fullName>
    </submittedName>
</protein>
<organism evidence="2 3">
    <name type="scientific">Emiliania huxleyi (strain CCMP1516)</name>
    <dbReference type="NCBI Taxonomy" id="280463"/>
    <lineage>
        <taxon>Eukaryota</taxon>
        <taxon>Haptista</taxon>
        <taxon>Haptophyta</taxon>
        <taxon>Prymnesiophyceae</taxon>
        <taxon>Isochrysidales</taxon>
        <taxon>Noelaerhabdaceae</taxon>
        <taxon>Emiliania</taxon>
    </lineage>
</organism>
<dbReference type="KEGG" id="ehx:EMIHUDRAFT_218340"/>